<sequence length="519" mass="56635">MTKTGIWIGLFCSITISLPAFAQYASDAFRYSEINQTGSARFQGIGGNHASLGGDASSISGNPAGLGFYSRSEVSFSPSVTNFGTKSTYIDNSTSDSKSNFNIAQASLVITSQPSFQRKWKRSSLGISYSRQQSFQNRFSYSGLNNRSAYVDKVVDNANNANLAQSTLQQDYLPGTSTELPLAYSEAAAYYGMQYIYPTSNAGPPYGRDDRNSSSNQSGVFDSKGGNTQWTVAYAGNYDDKLYVGGSIGFTRIKYDYAHSFTDTFNNPTVFRSATQNEELSVSGNGINATFGIIYKVSPTLQFGGALTSPSFTAIKETFTQSLQADYIRGSIRDDNGNEAGPLEDYIPVAPNDFEYSITSPLRGSVGATVFLSNKGFLTGSLEYIGYGGMRVRTKFYSSSADNNAFRDDYKDEIKDTYKGAVNARLGGEYRAGIWRGRLGLAYLSDPYKFDSDDIKRDKLLFSLGAGVRNSRFFADISGTYNAFKTIYTPYVLNNAADYASAKINNNTVNVVLSIGTFF</sequence>
<feature type="chain" id="PRO_5011479796" description="Outer membrane protein transport protein (OMPP1/FadL/TodX)" evidence="2">
    <location>
        <begin position="23"/>
        <end position="519"/>
    </location>
</feature>
<feature type="region of interest" description="Disordered" evidence="1">
    <location>
        <begin position="202"/>
        <end position="222"/>
    </location>
</feature>
<organism evidence="3 4">
    <name type="scientific">Dyadobacter koreensis</name>
    <dbReference type="NCBI Taxonomy" id="408657"/>
    <lineage>
        <taxon>Bacteria</taxon>
        <taxon>Pseudomonadati</taxon>
        <taxon>Bacteroidota</taxon>
        <taxon>Cytophagia</taxon>
        <taxon>Cytophagales</taxon>
        <taxon>Spirosomataceae</taxon>
        <taxon>Dyadobacter</taxon>
    </lineage>
</organism>
<evidence type="ECO:0000256" key="2">
    <source>
        <dbReference type="SAM" id="SignalP"/>
    </source>
</evidence>
<dbReference type="RefSeq" id="WP_090335905.1">
    <property type="nucleotide sequence ID" value="NZ_FNXY01000004.1"/>
</dbReference>
<dbReference type="SUPFAM" id="SSF56935">
    <property type="entry name" value="Porins"/>
    <property type="match status" value="1"/>
</dbReference>
<keyword evidence="4" id="KW-1185">Reference proteome</keyword>
<protein>
    <recommendedName>
        <fullName evidence="5">Outer membrane protein transport protein (OMPP1/FadL/TodX)</fullName>
    </recommendedName>
</protein>
<gene>
    <name evidence="3" type="ORF">SAMN04487995_2890</name>
</gene>
<evidence type="ECO:0008006" key="5">
    <source>
        <dbReference type="Google" id="ProtNLM"/>
    </source>
</evidence>
<evidence type="ECO:0000256" key="1">
    <source>
        <dbReference type="SAM" id="MobiDB-lite"/>
    </source>
</evidence>
<dbReference type="OrthoDB" id="9765571at2"/>
<evidence type="ECO:0000313" key="3">
    <source>
        <dbReference type="EMBL" id="SEI98656.1"/>
    </source>
</evidence>
<dbReference type="STRING" id="408657.SAMN04487995_2890"/>
<feature type="compositionally biased region" description="Polar residues" evidence="1">
    <location>
        <begin position="213"/>
        <end position="222"/>
    </location>
</feature>
<name>A0A1H6V457_9BACT</name>
<feature type="signal peptide" evidence="2">
    <location>
        <begin position="1"/>
        <end position="22"/>
    </location>
</feature>
<keyword evidence="2" id="KW-0732">Signal</keyword>
<dbReference type="Gene3D" id="2.40.160.60">
    <property type="entry name" value="Outer membrane protein transport protein (OMPP1/FadL/TodX)"/>
    <property type="match status" value="1"/>
</dbReference>
<dbReference type="EMBL" id="FNXY01000004">
    <property type="protein sequence ID" value="SEI98656.1"/>
    <property type="molecule type" value="Genomic_DNA"/>
</dbReference>
<reference evidence="3 4" key="1">
    <citation type="submission" date="2016-10" db="EMBL/GenBank/DDBJ databases">
        <authorList>
            <person name="de Groot N.N."/>
        </authorList>
    </citation>
    <scope>NUCLEOTIDE SEQUENCE [LARGE SCALE GENOMIC DNA]</scope>
    <source>
        <strain evidence="3 4">DSM 19938</strain>
    </source>
</reference>
<accession>A0A1H6V457</accession>
<dbReference type="Proteomes" id="UP000199532">
    <property type="component" value="Unassembled WGS sequence"/>
</dbReference>
<evidence type="ECO:0000313" key="4">
    <source>
        <dbReference type="Proteomes" id="UP000199532"/>
    </source>
</evidence>
<dbReference type="AlphaFoldDB" id="A0A1H6V457"/>
<proteinExistence type="predicted"/>